<keyword evidence="5" id="KW-0862">Zinc</keyword>
<proteinExistence type="predicted"/>
<dbReference type="Pfam" id="PF13639">
    <property type="entry name" value="zf-RING_2"/>
    <property type="match status" value="1"/>
</dbReference>
<dbReference type="Pfam" id="PF02225">
    <property type="entry name" value="PA"/>
    <property type="match status" value="1"/>
</dbReference>
<dbReference type="SMART" id="SM00184">
    <property type="entry name" value="RING"/>
    <property type="match status" value="1"/>
</dbReference>
<dbReference type="GO" id="GO:0016020">
    <property type="term" value="C:membrane"/>
    <property type="evidence" value="ECO:0007669"/>
    <property type="project" value="UniProtKB-SubCell"/>
</dbReference>
<dbReference type="GO" id="GO:0061630">
    <property type="term" value="F:ubiquitin protein ligase activity"/>
    <property type="evidence" value="ECO:0007669"/>
    <property type="project" value="TreeGrafter"/>
</dbReference>
<feature type="transmembrane region" description="Helical" evidence="9">
    <location>
        <begin position="334"/>
        <end position="354"/>
    </location>
</feature>
<keyword evidence="7 9" id="KW-0472">Membrane</keyword>
<evidence type="ECO:0000256" key="7">
    <source>
        <dbReference type="ARBA" id="ARBA00023136"/>
    </source>
</evidence>
<dbReference type="InterPro" id="IPR051834">
    <property type="entry name" value="RING_finger_E3_ligase"/>
</dbReference>
<evidence type="ECO:0000256" key="9">
    <source>
        <dbReference type="SAM" id="Phobius"/>
    </source>
</evidence>
<dbReference type="InterPro" id="IPR013083">
    <property type="entry name" value="Znf_RING/FYVE/PHD"/>
</dbReference>
<dbReference type="PANTHER" id="PTHR45931">
    <property type="entry name" value="SI:CH211-59O9.10"/>
    <property type="match status" value="1"/>
</dbReference>
<dbReference type="InterPro" id="IPR046450">
    <property type="entry name" value="PA_dom_sf"/>
</dbReference>
<feature type="chain" id="PRO_5021227823" description="RING-type domain-containing protein" evidence="10">
    <location>
        <begin position="30"/>
        <end position="474"/>
    </location>
</feature>
<dbReference type="GO" id="GO:0006511">
    <property type="term" value="P:ubiquitin-dependent protein catabolic process"/>
    <property type="evidence" value="ECO:0007669"/>
    <property type="project" value="TreeGrafter"/>
</dbReference>
<dbReference type="Gene3D" id="3.30.40.10">
    <property type="entry name" value="Zinc/RING finger domain, C3HC4 (zinc finger)"/>
    <property type="match status" value="1"/>
</dbReference>
<dbReference type="PANTHER" id="PTHR45931:SF3">
    <property type="entry name" value="RING ZINC FINGER-CONTAINING PROTEIN"/>
    <property type="match status" value="1"/>
</dbReference>
<feature type="signal peptide" evidence="10">
    <location>
        <begin position="1"/>
        <end position="29"/>
    </location>
</feature>
<dbReference type="GO" id="GO:0008270">
    <property type="term" value="F:zinc ion binding"/>
    <property type="evidence" value="ECO:0007669"/>
    <property type="project" value="UniProtKB-KW"/>
</dbReference>
<dbReference type="SUPFAM" id="SSF52025">
    <property type="entry name" value="PA domain"/>
    <property type="match status" value="1"/>
</dbReference>
<dbReference type="InterPro" id="IPR003137">
    <property type="entry name" value="PA_domain"/>
</dbReference>
<evidence type="ECO:0000256" key="2">
    <source>
        <dbReference type="ARBA" id="ARBA00022692"/>
    </source>
</evidence>
<evidence type="ECO:0000256" key="3">
    <source>
        <dbReference type="ARBA" id="ARBA00022723"/>
    </source>
</evidence>
<feature type="domain" description="RING-type" evidence="11">
    <location>
        <begin position="414"/>
        <end position="457"/>
    </location>
</feature>
<name>A0A507CLT2_9FUNG</name>
<evidence type="ECO:0000256" key="10">
    <source>
        <dbReference type="SAM" id="SignalP"/>
    </source>
</evidence>
<dbReference type="Proteomes" id="UP000320475">
    <property type="component" value="Unassembled WGS sequence"/>
</dbReference>
<evidence type="ECO:0000256" key="8">
    <source>
        <dbReference type="PROSITE-ProRule" id="PRU00175"/>
    </source>
</evidence>
<dbReference type="SUPFAM" id="SSF57850">
    <property type="entry name" value="RING/U-box"/>
    <property type="match status" value="1"/>
</dbReference>
<evidence type="ECO:0000256" key="6">
    <source>
        <dbReference type="ARBA" id="ARBA00022989"/>
    </source>
</evidence>
<evidence type="ECO:0000256" key="5">
    <source>
        <dbReference type="ARBA" id="ARBA00022833"/>
    </source>
</evidence>
<dbReference type="OrthoDB" id="8062037at2759"/>
<dbReference type="CDD" id="cd16454">
    <property type="entry name" value="RING-H2_PA-TM-RING"/>
    <property type="match status" value="1"/>
</dbReference>
<comment type="caution">
    <text evidence="12">The sequence shown here is derived from an EMBL/GenBank/DDBJ whole genome shotgun (WGS) entry which is preliminary data.</text>
</comment>
<organism evidence="12 13">
    <name type="scientific">Synchytrium endobioticum</name>
    <dbReference type="NCBI Taxonomy" id="286115"/>
    <lineage>
        <taxon>Eukaryota</taxon>
        <taxon>Fungi</taxon>
        <taxon>Fungi incertae sedis</taxon>
        <taxon>Chytridiomycota</taxon>
        <taxon>Chytridiomycota incertae sedis</taxon>
        <taxon>Chytridiomycetes</taxon>
        <taxon>Synchytriales</taxon>
        <taxon>Synchytriaceae</taxon>
        <taxon>Synchytrium</taxon>
    </lineage>
</organism>
<keyword evidence="2 9" id="KW-0812">Transmembrane</keyword>
<evidence type="ECO:0000256" key="1">
    <source>
        <dbReference type="ARBA" id="ARBA00004370"/>
    </source>
</evidence>
<keyword evidence="6 9" id="KW-1133">Transmembrane helix</keyword>
<gene>
    <name evidence="12" type="ORF">SeLEV6574_g07331</name>
</gene>
<keyword evidence="3" id="KW-0479">Metal-binding</keyword>
<evidence type="ECO:0000259" key="11">
    <source>
        <dbReference type="PROSITE" id="PS50089"/>
    </source>
</evidence>
<keyword evidence="4 8" id="KW-0863">Zinc-finger</keyword>
<reference evidence="12 13" key="1">
    <citation type="journal article" date="2019" name="Sci. Rep.">
        <title>Comparative genomics of chytrid fungi reveal insights into the obligate biotrophic and pathogenic lifestyle of Synchytrium endobioticum.</title>
        <authorList>
            <person name="van de Vossenberg B.T.L.H."/>
            <person name="Warris S."/>
            <person name="Nguyen H.D.T."/>
            <person name="van Gent-Pelzer M.P.E."/>
            <person name="Joly D.L."/>
            <person name="van de Geest H.C."/>
            <person name="Bonants P.J.M."/>
            <person name="Smith D.S."/>
            <person name="Levesque C.A."/>
            <person name="van der Lee T.A.J."/>
        </authorList>
    </citation>
    <scope>NUCLEOTIDE SEQUENCE [LARGE SCALE GENOMIC DNA]</scope>
    <source>
        <strain evidence="12 13">LEV6574</strain>
    </source>
</reference>
<sequence length="474" mass="50958">MARGRTLYCWRRTALVCLALSSLPRLCVSGLGFNTLEPRGVKSSKEIKSNTPHSTPHLAFMNLGIYDYNERELDTLHSTLPYTCIRFLTPPPIQQQNPSSFASHFNGMLLRLSILSCVIVAACNMPHASHAAVSNGGSAISIDITPPTLSHANGLLPFHGYHTGAIAASFGSRLPYITLYSPSLVATSDACAPFSLTFPTLTDSASTTIVSGNDNQSAIPWTLLIPRGNCPFDVKCHNAAMAGASVCVIYNDNATVLAKNGGDGYIVMMPSDSHLPVPIPAMHLRNADMLGLSLVTSQNADIHPPILAFSNLSVRIDSPLGDTAPRVDLDPQCAHAILAAVAAVVVLAGILVYLREHRQQSSDPESAERDHAHDVVESSKLTSITFPKRSMTSADVDTLESQGCQAIGLTCDTCAICLDGFNAVGLTIRTLPCLHNFHMDCIDPWLLQHNRLCPCCKQDCLKQDVTRLPPLEGI</sequence>
<dbReference type="GO" id="GO:0005634">
    <property type="term" value="C:nucleus"/>
    <property type="evidence" value="ECO:0007669"/>
    <property type="project" value="TreeGrafter"/>
</dbReference>
<evidence type="ECO:0000313" key="12">
    <source>
        <dbReference type="EMBL" id="TPX39285.1"/>
    </source>
</evidence>
<dbReference type="InterPro" id="IPR001841">
    <property type="entry name" value="Znf_RING"/>
</dbReference>
<dbReference type="AlphaFoldDB" id="A0A507CLT2"/>
<comment type="subcellular location">
    <subcellularLocation>
        <location evidence="1">Membrane</location>
    </subcellularLocation>
</comment>
<protein>
    <recommendedName>
        <fullName evidence="11">RING-type domain-containing protein</fullName>
    </recommendedName>
</protein>
<evidence type="ECO:0000313" key="13">
    <source>
        <dbReference type="Proteomes" id="UP000320475"/>
    </source>
</evidence>
<dbReference type="Gene3D" id="3.50.30.30">
    <property type="match status" value="1"/>
</dbReference>
<evidence type="ECO:0000256" key="4">
    <source>
        <dbReference type="ARBA" id="ARBA00022771"/>
    </source>
</evidence>
<dbReference type="PROSITE" id="PS50089">
    <property type="entry name" value="ZF_RING_2"/>
    <property type="match status" value="1"/>
</dbReference>
<accession>A0A507CLT2</accession>
<keyword evidence="10" id="KW-0732">Signal</keyword>
<dbReference type="EMBL" id="QEAM01000504">
    <property type="protein sequence ID" value="TPX39285.1"/>
    <property type="molecule type" value="Genomic_DNA"/>
</dbReference>